<organism evidence="4 5">
    <name type="scientific">Dawidia cretensis</name>
    <dbReference type="NCBI Taxonomy" id="2782350"/>
    <lineage>
        <taxon>Bacteria</taxon>
        <taxon>Pseudomonadati</taxon>
        <taxon>Bacteroidota</taxon>
        <taxon>Cytophagia</taxon>
        <taxon>Cytophagales</taxon>
        <taxon>Chryseotaleaceae</taxon>
        <taxon>Dawidia</taxon>
    </lineage>
</organism>
<dbReference type="PANTHER" id="PTHR34216:SF11">
    <property type="entry name" value="CHITOOLIGOSACCHARIDE DEACETYLASE"/>
    <property type="match status" value="1"/>
</dbReference>
<proteinExistence type="predicted"/>
<dbReference type="GO" id="GO:0016810">
    <property type="term" value="F:hydrolase activity, acting on carbon-nitrogen (but not peptide) bonds"/>
    <property type="evidence" value="ECO:0007669"/>
    <property type="project" value="InterPro"/>
</dbReference>
<dbReference type="Gene3D" id="3.20.20.370">
    <property type="entry name" value="Glycoside hydrolase/deacetylase"/>
    <property type="match status" value="1"/>
</dbReference>
<dbReference type="RefSeq" id="WP_254083508.1">
    <property type="nucleotide sequence ID" value="NZ_JAHESE010000004.1"/>
</dbReference>
<evidence type="ECO:0000256" key="1">
    <source>
        <dbReference type="ARBA" id="ARBA00022729"/>
    </source>
</evidence>
<evidence type="ECO:0000259" key="3">
    <source>
        <dbReference type="PROSITE" id="PS51677"/>
    </source>
</evidence>
<evidence type="ECO:0000313" key="4">
    <source>
        <dbReference type="EMBL" id="MBT1707917.1"/>
    </source>
</evidence>
<dbReference type="Pfam" id="PF01522">
    <property type="entry name" value="Polysacc_deac_1"/>
    <property type="match status" value="1"/>
</dbReference>
<keyword evidence="1 2" id="KW-0732">Signal</keyword>
<dbReference type="AlphaFoldDB" id="A0AAP2DXJ2"/>
<dbReference type="PANTHER" id="PTHR34216">
    <property type="match status" value="1"/>
</dbReference>
<dbReference type="EMBL" id="JAHESE010000004">
    <property type="protein sequence ID" value="MBT1707917.1"/>
    <property type="molecule type" value="Genomic_DNA"/>
</dbReference>
<evidence type="ECO:0000313" key="5">
    <source>
        <dbReference type="Proteomes" id="UP001319080"/>
    </source>
</evidence>
<dbReference type="InterPro" id="IPR002509">
    <property type="entry name" value="NODB_dom"/>
</dbReference>
<gene>
    <name evidence="4" type="ORF">KK062_06780</name>
</gene>
<reference evidence="4 5" key="1">
    <citation type="submission" date="2021-05" db="EMBL/GenBank/DDBJ databases">
        <title>A Polyphasic approach of four new species of the genus Ohtaekwangia: Ohtaekwangia histidinii sp. nov., Ohtaekwangia cretensis sp. nov., Ohtaekwangia indiensis sp. nov., Ohtaekwangia reichenbachii sp. nov. from diverse environment.</title>
        <authorList>
            <person name="Octaviana S."/>
        </authorList>
    </citation>
    <scope>NUCLEOTIDE SEQUENCE [LARGE SCALE GENOMIC DNA]</scope>
    <source>
        <strain evidence="4 5">PWU5</strain>
    </source>
</reference>
<evidence type="ECO:0000256" key="2">
    <source>
        <dbReference type="SAM" id="SignalP"/>
    </source>
</evidence>
<dbReference type="Proteomes" id="UP001319080">
    <property type="component" value="Unassembled WGS sequence"/>
</dbReference>
<dbReference type="PROSITE" id="PS51677">
    <property type="entry name" value="NODB"/>
    <property type="match status" value="1"/>
</dbReference>
<sequence length="272" mass="29863">MPFFKTFIITTTSILLLTAAFAQMPSTPTAKAPPAIICLTYDDALPSQLENVIPQLNALHLKATFFINSIPGSSDQLGHGSPSLIAWKAAAAQGHELANHTLFHPCPQKLGWEKDVSLETYTLDMLLSEIKTMHAYLDAITGKKKKRSFAYPCNETALNGVDYTAALRKLGVVSYGRTGGDQQSIITDVNHTDDLKMPSWHVMEGTSGEAMIAFVEKTMQSNGLGIFQFHDVGGALFNVSKEAHQKLLDYLHDNAHRVRVLTFSDAVAEMKR</sequence>
<feature type="domain" description="NodB homology" evidence="3">
    <location>
        <begin position="35"/>
        <end position="272"/>
    </location>
</feature>
<dbReference type="InterPro" id="IPR011330">
    <property type="entry name" value="Glyco_hydro/deAcase_b/a-brl"/>
</dbReference>
<keyword evidence="5" id="KW-1185">Reference proteome</keyword>
<dbReference type="InterPro" id="IPR051398">
    <property type="entry name" value="Polysacch_Deacetylase"/>
</dbReference>
<accession>A0AAP2DXJ2</accession>
<feature type="chain" id="PRO_5042819301" evidence="2">
    <location>
        <begin position="23"/>
        <end position="272"/>
    </location>
</feature>
<name>A0AAP2DXJ2_9BACT</name>
<dbReference type="GO" id="GO:0005975">
    <property type="term" value="P:carbohydrate metabolic process"/>
    <property type="evidence" value="ECO:0007669"/>
    <property type="project" value="InterPro"/>
</dbReference>
<feature type="signal peptide" evidence="2">
    <location>
        <begin position="1"/>
        <end position="22"/>
    </location>
</feature>
<dbReference type="SUPFAM" id="SSF88713">
    <property type="entry name" value="Glycoside hydrolase/deacetylase"/>
    <property type="match status" value="1"/>
</dbReference>
<protein>
    <submittedName>
        <fullName evidence="4">Polysaccharide deacetylase family protein</fullName>
    </submittedName>
</protein>
<comment type="caution">
    <text evidence="4">The sequence shown here is derived from an EMBL/GenBank/DDBJ whole genome shotgun (WGS) entry which is preliminary data.</text>
</comment>